<organism evidence="2 3">
    <name type="scientific">Oryza meyeriana var. granulata</name>
    <dbReference type="NCBI Taxonomy" id="110450"/>
    <lineage>
        <taxon>Eukaryota</taxon>
        <taxon>Viridiplantae</taxon>
        <taxon>Streptophyta</taxon>
        <taxon>Embryophyta</taxon>
        <taxon>Tracheophyta</taxon>
        <taxon>Spermatophyta</taxon>
        <taxon>Magnoliopsida</taxon>
        <taxon>Liliopsida</taxon>
        <taxon>Poales</taxon>
        <taxon>Poaceae</taxon>
        <taxon>BOP clade</taxon>
        <taxon>Oryzoideae</taxon>
        <taxon>Oryzeae</taxon>
        <taxon>Oryzinae</taxon>
        <taxon>Oryza</taxon>
        <taxon>Oryza meyeriana</taxon>
    </lineage>
</organism>
<dbReference type="AlphaFoldDB" id="A0A6G1C4B9"/>
<sequence length="69" mass="7303">MSPWGGWRCRWDGKVTPGGMRWQGGQSSAGSRPGSGKPPASVLKMLLGKINGKRSSAVHSFATTADDRC</sequence>
<evidence type="ECO:0000313" key="3">
    <source>
        <dbReference type="Proteomes" id="UP000479710"/>
    </source>
</evidence>
<keyword evidence="3" id="KW-1185">Reference proteome</keyword>
<dbReference type="Proteomes" id="UP000479710">
    <property type="component" value="Unassembled WGS sequence"/>
</dbReference>
<reference evidence="2 3" key="1">
    <citation type="submission" date="2019-11" db="EMBL/GenBank/DDBJ databases">
        <title>Whole genome sequence of Oryza granulata.</title>
        <authorList>
            <person name="Li W."/>
        </authorList>
    </citation>
    <scope>NUCLEOTIDE SEQUENCE [LARGE SCALE GENOMIC DNA]</scope>
    <source>
        <strain evidence="3">cv. Menghai</strain>
        <tissue evidence="2">Leaf</tissue>
    </source>
</reference>
<feature type="region of interest" description="Disordered" evidence="1">
    <location>
        <begin position="1"/>
        <end position="39"/>
    </location>
</feature>
<gene>
    <name evidence="2" type="ORF">E2562_004879</name>
</gene>
<name>A0A6G1C4B9_9ORYZ</name>
<dbReference type="EMBL" id="SPHZ02000010">
    <property type="protein sequence ID" value="KAF0894871.1"/>
    <property type="molecule type" value="Genomic_DNA"/>
</dbReference>
<comment type="caution">
    <text evidence="2">The sequence shown here is derived from an EMBL/GenBank/DDBJ whole genome shotgun (WGS) entry which is preliminary data.</text>
</comment>
<protein>
    <submittedName>
        <fullName evidence="2">Uncharacterized protein</fullName>
    </submittedName>
</protein>
<evidence type="ECO:0000313" key="2">
    <source>
        <dbReference type="EMBL" id="KAF0894871.1"/>
    </source>
</evidence>
<evidence type="ECO:0000256" key="1">
    <source>
        <dbReference type="SAM" id="MobiDB-lite"/>
    </source>
</evidence>
<proteinExistence type="predicted"/>
<accession>A0A6G1C4B9</accession>